<keyword evidence="4" id="KW-0677">Repeat</keyword>
<dbReference type="EC" id="2.7.11.1" evidence="1"/>
<evidence type="ECO:0000313" key="8">
    <source>
        <dbReference type="EMBL" id="RCW45902.1"/>
    </source>
</evidence>
<dbReference type="GO" id="GO:0016787">
    <property type="term" value="F:hydrolase activity"/>
    <property type="evidence" value="ECO:0007669"/>
    <property type="project" value="UniProtKB-KW"/>
</dbReference>
<dbReference type="InterPro" id="IPR014774">
    <property type="entry name" value="KaiC-like_dom"/>
</dbReference>
<keyword evidence="6" id="KW-0378">Hydrolase</keyword>
<dbReference type="InterPro" id="IPR051347">
    <property type="entry name" value="Circadian_clock_KaiC-rel"/>
</dbReference>
<dbReference type="EMBL" id="QPJC01000002">
    <property type="protein sequence ID" value="RCW45902.1"/>
    <property type="molecule type" value="Genomic_DNA"/>
</dbReference>
<feature type="domain" description="KaiC" evidence="7">
    <location>
        <begin position="3"/>
        <end position="234"/>
    </location>
</feature>
<dbReference type="PANTHER" id="PTHR42926">
    <property type="match status" value="1"/>
</dbReference>
<dbReference type="Proteomes" id="UP000253495">
    <property type="component" value="Unassembled WGS sequence"/>
</dbReference>
<reference evidence="8 9" key="1">
    <citation type="submission" date="2018-07" db="EMBL/GenBank/DDBJ databases">
        <title>Genomic Encyclopedia of Type Strains, Phase III (KMG-III): the genomes of soil and plant-associated and newly described type strains.</title>
        <authorList>
            <person name="Whitman W."/>
        </authorList>
    </citation>
    <scope>NUCLEOTIDE SEQUENCE [LARGE SCALE GENOMIC DNA]</scope>
    <source>
        <strain evidence="8 9">CECT 8575</strain>
    </source>
</reference>
<dbReference type="PIRSF" id="PIRSF039117">
    <property type="entry name" value="KaiC"/>
    <property type="match status" value="1"/>
</dbReference>
<keyword evidence="5" id="KW-0418">Kinase</keyword>
<proteinExistence type="predicted"/>
<dbReference type="GO" id="GO:0004674">
    <property type="term" value="F:protein serine/threonine kinase activity"/>
    <property type="evidence" value="ECO:0007669"/>
    <property type="project" value="UniProtKB-EC"/>
</dbReference>
<keyword evidence="9" id="KW-1185">Reference proteome</keyword>
<dbReference type="Pfam" id="PF06745">
    <property type="entry name" value="ATPase"/>
    <property type="match status" value="2"/>
</dbReference>
<keyword evidence="2" id="KW-0597">Phosphoprotein</keyword>
<evidence type="ECO:0000256" key="1">
    <source>
        <dbReference type="ARBA" id="ARBA00012513"/>
    </source>
</evidence>
<comment type="caution">
    <text evidence="8">The sequence shown here is derived from an EMBL/GenBank/DDBJ whole genome shotgun (WGS) entry which is preliminary data.</text>
</comment>
<evidence type="ECO:0000313" key="9">
    <source>
        <dbReference type="Proteomes" id="UP000253495"/>
    </source>
</evidence>
<sequence length="465" mass="51408">MIDRISTGNARLDQVTGGGLPSNAINLVMGLPGTGKTLLAQQCVFSNADPQRPALYLSTASEPFEKILRYVQGLSFFDPALVGNGVVYDELGSTLLSHGVTGVGERVSAFIREYRPGILVIDSFKALSSYATSSIEFRNFLHELAATQSVFPVTTLWLGEYEEGEMATAPEFAVADSILELSSHRFQKRSSRSMQVHKLRGGDFFSGRHTYGLSREGLEVYPRFTDVGDHHAYLRERERASSGIQALDDMLNEGYRVGSSTLMAGPTGIGKTLMGLHFLFGGVRQGDHGVMATFQEDPTQLEQVLHGFGWSFNTEGITLKYRPPVEINLDEWVYDILDTLERTGARRLFIDSLNDLESVAEDPSRFDESLYSLLHRCSRNNVSVMMSYEVRHLFGVTSLTDRAASNLADNVVLLQYVPTESAMYRSVTVLKTRGSTHDLRVRFFEVASRGIVLTDDPSDPGSTPS</sequence>
<evidence type="ECO:0000256" key="2">
    <source>
        <dbReference type="ARBA" id="ARBA00022553"/>
    </source>
</evidence>
<gene>
    <name evidence="8" type="ORF">DFQ14_102203</name>
</gene>
<dbReference type="AlphaFoldDB" id="A0A368VYJ7"/>
<dbReference type="InterPro" id="IPR030665">
    <property type="entry name" value="KaiC"/>
</dbReference>
<evidence type="ECO:0000256" key="6">
    <source>
        <dbReference type="ARBA" id="ARBA00022801"/>
    </source>
</evidence>
<evidence type="ECO:0000256" key="4">
    <source>
        <dbReference type="ARBA" id="ARBA00022737"/>
    </source>
</evidence>
<dbReference type="RefSeq" id="WP_114451758.1">
    <property type="nucleotide sequence ID" value="NZ_QPJC01000002.1"/>
</dbReference>
<dbReference type="SUPFAM" id="SSF52540">
    <property type="entry name" value="P-loop containing nucleoside triphosphate hydrolases"/>
    <property type="match status" value="2"/>
</dbReference>
<feature type="domain" description="KaiC" evidence="7">
    <location>
        <begin position="238"/>
        <end position="465"/>
    </location>
</feature>
<dbReference type="PANTHER" id="PTHR42926:SF1">
    <property type="entry name" value="CIRCADIAN CLOCK OSCILLATOR PROTEIN KAIC 1"/>
    <property type="match status" value="1"/>
</dbReference>
<keyword evidence="3" id="KW-0808">Transferase</keyword>
<name>A0A368VYJ7_9ACTN</name>
<dbReference type="InterPro" id="IPR027417">
    <property type="entry name" value="P-loop_NTPase"/>
</dbReference>
<evidence type="ECO:0000256" key="5">
    <source>
        <dbReference type="ARBA" id="ARBA00022777"/>
    </source>
</evidence>
<protein>
    <recommendedName>
        <fullName evidence="1">non-specific serine/threonine protein kinase</fullName>
        <ecNumber evidence="1">2.7.11.1</ecNumber>
    </recommendedName>
</protein>
<dbReference type="PROSITE" id="PS51146">
    <property type="entry name" value="KAIC"/>
    <property type="match status" value="2"/>
</dbReference>
<evidence type="ECO:0000259" key="7">
    <source>
        <dbReference type="PROSITE" id="PS51146"/>
    </source>
</evidence>
<dbReference type="OrthoDB" id="9783783at2"/>
<accession>A0A368VYJ7</accession>
<dbReference type="InterPro" id="IPR010624">
    <property type="entry name" value="KaiC_dom"/>
</dbReference>
<dbReference type="GO" id="GO:0005524">
    <property type="term" value="F:ATP binding"/>
    <property type="evidence" value="ECO:0007669"/>
    <property type="project" value="InterPro"/>
</dbReference>
<dbReference type="Gene3D" id="3.40.50.300">
    <property type="entry name" value="P-loop containing nucleotide triphosphate hydrolases"/>
    <property type="match status" value="2"/>
</dbReference>
<evidence type="ECO:0000256" key="3">
    <source>
        <dbReference type="ARBA" id="ARBA00022679"/>
    </source>
</evidence>
<organism evidence="8 9">
    <name type="scientific">Halopolyspora algeriensis</name>
    <dbReference type="NCBI Taxonomy" id="1500506"/>
    <lineage>
        <taxon>Bacteria</taxon>
        <taxon>Bacillati</taxon>
        <taxon>Actinomycetota</taxon>
        <taxon>Actinomycetes</taxon>
        <taxon>Actinomycetes incertae sedis</taxon>
        <taxon>Halopolyspora</taxon>
    </lineage>
</organism>